<dbReference type="KEGG" id="lact:D7I46_03610"/>
<dbReference type="Proteomes" id="UP000269374">
    <property type="component" value="Chromosome"/>
</dbReference>
<proteinExistence type="predicted"/>
<gene>
    <name evidence="2" type="ORF">D7I46_03610</name>
</gene>
<dbReference type="CDD" id="cd00719">
    <property type="entry name" value="GIY-YIG_SF"/>
    <property type="match status" value="1"/>
</dbReference>
<dbReference type="RefSeq" id="WP_120771639.1">
    <property type="nucleotide sequence ID" value="NZ_CP032627.1"/>
</dbReference>
<keyword evidence="3" id="KW-1185">Reference proteome</keyword>
<dbReference type="SUPFAM" id="SSF82771">
    <property type="entry name" value="GIY-YIG endonuclease"/>
    <property type="match status" value="1"/>
</dbReference>
<dbReference type="OrthoDB" id="2656488at2"/>
<dbReference type="Pfam" id="PF01541">
    <property type="entry name" value="GIY-YIG"/>
    <property type="match status" value="1"/>
</dbReference>
<accession>A0A387BNY7</accession>
<sequence>MKVIKIADENNQKDRINYFVKDNHYLAIFPKEELKLAKDKLSFVFSNAGIYIYIGLKNNYRYVGQTVNLDQRTGTHKSQGDLEKDFEFMAFFGMENGNLSKGQLDLLESDWIGNFPETDFDRKNATQGNKSFLSQSDKIDAENLNRDILEMFQFWEYDVFTPNTGEDLDTPDEKVVADKVYQFEVSDGAISGKSNKSLRLAYINYLINFYLQNKKEVENSGLISEGEAKFATILAKNPPIKPYASYKKIDNTTYLYSNLSANQAIKKVLDFAEKMGRQLVEKEN</sequence>
<dbReference type="InterPro" id="IPR000305">
    <property type="entry name" value="GIY-YIG_endonuc"/>
</dbReference>
<dbReference type="InterPro" id="IPR035901">
    <property type="entry name" value="GIY-YIG_endonuc_sf"/>
</dbReference>
<organism evidence="2 3">
    <name type="scientific">Lactococcus allomyrinae</name>
    <dbReference type="NCBI Taxonomy" id="2419773"/>
    <lineage>
        <taxon>Bacteria</taxon>
        <taxon>Bacillati</taxon>
        <taxon>Bacillota</taxon>
        <taxon>Bacilli</taxon>
        <taxon>Lactobacillales</taxon>
        <taxon>Streptococcaceae</taxon>
        <taxon>Lactococcus</taxon>
    </lineage>
</organism>
<reference evidence="2 3" key="1">
    <citation type="submission" date="2018-09" db="EMBL/GenBank/DDBJ databases">
        <title>Genome sequencing of strain 1JSPR-7.</title>
        <authorList>
            <person name="Heo J."/>
            <person name="Kim S.-J."/>
            <person name="Kwon S.-W."/>
        </authorList>
    </citation>
    <scope>NUCLEOTIDE SEQUENCE [LARGE SCALE GENOMIC DNA]</scope>
    <source>
        <strain evidence="2 3">1JSPR-7</strain>
    </source>
</reference>
<dbReference type="EMBL" id="CP032627">
    <property type="protein sequence ID" value="AYG00251.1"/>
    <property type="molecule type" value="Genomic_DNA"/>
</dbReference>
<feature type="domain" description="GIY-YIG" evidence="1">
    <location>
        <begin position="48"/>
        <end position="85"/>
    </location>
</feature>
<evidence type="ECO:0000259" key="1">
    <source>
        <dbReference type="Pfam" id="PF01541"/>
    </source>
</evidence>
<dbReference type="AlphaFoldDB" id="A0A387BNY7"/>
<protein>
    <submittedName>
        <fullName evidence="2">GIY-YIG nuclease family protein</fullName>
    </submittedName>
</protein>
<evidence type="ECO:0000313" key="3">
    <source>
        <dbReference type="Proteomes" id="UP000269374"/>
    </source>
</evidence>
<evidence type="ECO:0000313" key="2">
    <source>
        <dbReference type="EMBL" id="AYG00251.1"/>
    </source>
</evidence>
<name>A0A387BNY7_9LACT</name>